<dbReference type="AlphaFoldDB" id="A0A947GH25"/>
<accession>A0A947GH25</accession>
<sequence length="289" mass="30764">MDIVAVQIINGLSYGMILFLVTVGLSLILGIMGVLNLAHGSFYMLGAYVAFSLVVRSGYPFLLALLIAPLVIAGLSLLLEMGLLRPTYRLGHLSQVLLTFGLAYMIHDVIRLIWGSNVQSLPLPASLNRPLEVFGQTMPSYRLYVLLGGLIIVLAMELLQSKTRWGAMIRAGLTNPEMVESLGINIKRVHTVVFAIGGFLAGLGGVVVAPVFGLAPGMEFEILILSLVVLVIGGLGTLSGPLVASLVVGLVDTFGKVLFPELSLVLVFALMAVVLILKPTGLFGKQVVE</sequence>
<dbReference type="PANTHER" id="PTHR11795:SF442">
    <property type="entry name" value="ABC TRANSPORTER ATP-BINDING PROTEIN"/>
    <property type="match status" value="1"/>
</dbReference>
<dbReference type="EMBL" id="JAHHQF010000044">
    <property type="protein sequence ID" value="MBT9281873.1"/>
    <property type="molecule type" value="Genomic_DNA"/>
</dbReference>
<dbReference type="InterPro" id="IPR001851">
    <property type="entry name" value="ABC_transp_permease"/>
</dbReference>
<evidence type="ECO:0000256" key="6">
    <source>
        <dbReference type="ARBA" id="ARBA00022989"/>
    </source>
</evidence>
<evidence type="ECO:0000256" key="5">
    <source>
        <dbReference type="ARBA" id="ARBA00022970"/>
    </source>
</evidence>
<feature type="transmembrane region" description="Helical" evidence="9">
    <location>
        <begin position="192"/>
        <end position="216"/>
    </location>
</feature>
<keyword evidence="7 9" id="KW-0472">Membrane</keyword>
<dbReference type="GO" id="GO:0006865">
    <property type="term" value="P:amino acid transport"/>
    <property type="evidence" value="ECO:0007669"/>
    <property type="project" value="UniProtKB-KW"/>
</dbReference>
<comment type="subcellular location">
    <subcellularLocation>
        <location evidence="1">Cell membrane</location>
        <topology evidence="1">Multi-pass membrane protein</topology>
    </subcellularLocation>
</comment>
<keyword evidence="2" id="KW-0813">Transport</keyword>
<evidence type="ECO:0000313" key="11">
    <source>
        <dbReference type="Proteomes" id="UP000748108"/>
    </source>
</evidence>
<comment type="similarity">
    <text evidence="8">Belongs to the binding-protein-dependent transport system permease family. LivHM subfamily.</text>
</comment>
<keyword evidence="4 9" id="KW-0812">Transmembrane</keyword>
<keyword evidence="6 9" id="KW-1133">Transmembrane helix</keyword>
<comment type="caution">
    <text evidence="10">The sequence shown here is derived from an EMBL/GenBank/DDBJ whole genome shotgun (WGS) entry which is preliminary data.</text>
</comment>
<dbReference type="CDD" id="cd06582">
    <property type="entry name" value="TM_PBP1_LivH_like"/>
    <property type="match status" value="1"/>
</dbReference>
<dbReference type="PANTHER" id="PTHR11795">
    <property type="entry name" value="BRANCHED-CHAIN AMINO ACID TRANSPORT SYSTEM PERMEASE PROTEIN LIVH"/>
    <property type="match status" value="1"/>
</dbReference>
<evidence type="ECO:0000256" key="8">
    <source>
        <dbReference type="ARBA" id="ARBA00037998"/>
    </source>
</evidence>
<gene>
    <name evidence="10" type="ORF">KM312_04345</name>
</gene>
<dbReference type="Pfam" id="PF02653">
    <property type="entry name" value="BPD_transp_2"/>
    <property type="match status" value="1"/>
</dbReference>
<dbReference type="GO" id="GO:0022857">
    <property type="term" value="F:transmembrane transporter activity"/>
    <property type="evidence" value="ECO:0007669"/>
    <property type="project" value="InterPro"/>
</dbReference>
<dbReference type="GO" id="GO:0005886">
    <property type="term" value="C:plasma membrane"/>
    <property type="evidence" value="ECO:0007669"/>
    <property type="project" value="UniProtKB-SubCell"/>
</dbReference>
<name>A0A947GH25_HYDSH</name>
<feature type="transmembrane region" description="Helical" evidence="9">
    <location>
        <begin position="222"/>
        <end position="251"/>
    </location>
</feature>
<evidence type="ECO:0000256" key="3">
    <source>
        <dbReference type="ARBA" id="ARBA00022475"/>
    </source>
</evidence>
<evidence type="ECO:0000256" key="9">
    <source>
        <dbReference type="SAM" id="Phobius"/>
    </source>
</evidence>
<evidence type="ECO:0000256" key="7">
    <source>
        <dbReference type="ARBA" id="ARBA00023136"/>
    </source>
</evidence>
<keyword evidence="5" id="KW-0029">Amino-acid transport</keyword>
<feature type="transmembrane region" description="Helical" evidence="9">
    <location>
        <begin position="12"/>
        <end position="35"/>
    </location>
</feature>
<feature type="transmembrane region" description="Helical" evidence="9">
    <location>
        <begin position="258"/>
        <end position="277"/>
    </location>
</feature>
<dbReference type="Proteomes" id="UP000748108">
    <property type="component" value="Unassembled WGS sequence"/>
</dbReference>
<evidence type="ECO:0000256" key="1">
    <source>
        <dbReference type="ARBA" id="ARBA00004651"/>
    </source>
</evidence>
<organism evidence="10 11">
    <name type="scientific">Hydrogenibacillus schlegelii</name>
    <name type="common">Bacillus schlegelii</name>
    <dbReference type="NCBI Taxonomy" id="1484"/>
    <lineage>
        <taxon>Bacteria</taxon>
        <taxon>Bacillati</taxon>
        <taxon>Bacillota</taxon>
        <taxon>Bacilli</taxon>
        <taxon>Bacillales</taxon>
        <taxon>Bacillales Family X. Incertae Sedis</taxon>
        <taxon>Hydrogenibacillus</taxon>
    </lineage>
</organism>
<evidence type="ECO:0000313" key="10">
    <source>
        <dbReference type="EMBL" id="MBT9281873.1"/>
    </source>
</evidence>
<feature type="transmembrane region" description="Helical" evidence="9">
    <location>
        <begin position="141"/>
        <end position="159"/>
    </location>
</feature>
<dbReference type="InterPro" id="IPR052157">
    <property type="entry name" value="BCAA_transport_permease"/>
</dbReference>
<feature type="transmembrane region" description="Helical" evidence="9">
    <location>
        <begin position="65"/>
        <end position="84"/>
    </location>
</feature>
<feature type="transmembrane region" description="Helical" evidence="9">
    <location>
        <begin position="96"/>
        <end position="114"/>
    </location>
</feature>
<protein>
    <submittedName>
        <fullName evidence="10">Branched-chain amino acid ABC transporter permease</fullName>
    </submittedName>
</protein>
<evidence type="ECO:0000256" key="4">
    <source>
        <dbReference type="ARBA" id="ARBA00022692"/>
    </source>
</evidence>
<reference evidence="10" key="1">
    <citation type="journal article" date="2021" name="Microbiology">
        <title>Metagenomic Analysis of the Microbial Community in the Underground Coal Fire Area (Kemerovo Region, Russia) Revealed Predominance of Thermophilic Members of the Phyla Deinococcus-thermus, Aquificae, and Firmicutes.</title>
        <authorList>
            <person name="Kadnikov V."/>
            <person name="Mardanov A.V."/>
            <person name="Beletsky A.V."/>
            <person name="Karnachuk O.V."/>
            <person name="Ravin N.V."/>
        </authorList>
    </citation>
    <scope>NUCLEOTIDE SEQUENCE</scope>
    <source>
        <strain evidence="10">RBS10-49</strain>
    </source>
</reference>
<evidence type="ECO:0000256" key="2">
    <source>
        <dbReference type="ARBA" id="ARBA00022448"/>
    </source>
</evidence>
<proteinExistence type="inferred from homology"/>
<keyword evidence="3" id="KW-1003">Cell membrane</keyword>